<dbReference type="Proteomes" id="UP000319732">
    <property type="component" value="Unassembled WGS sequence"/>
</dbReference>
<sequence length="387" mass="42398">MQKGYKNTLATLLIAGLCWTPSQAATLTEINGTKVTMKGYVKFDALVSNYSDGELSAGNLGRDFYLPPLIPVGGESSSAVTDFHARQSRISFGTSTQLDEDTVETYFEFDFLVTPDGNERVSNSYEPRMRHAYLKYNNWLLGQTWTTFMNVGALPDSLDFIGNADATIFVRQAQVRYSAGPWQFALENPETTVTPFGGGGRIVTDDNLAPDAVVRYNYKHGKLSLVTAALLRQLSYDDGNGIDDTEVSFGLSISGRYQFTSDDIRFVLNSGRGLGRYIGLNLANGAVLDAGGDLEAIDSTGYAIAYRHFWNSQWRSSFIYSAIDIDNDTDLTGTGVSESTQSTRLNLIYSPTPRLSVGAELSYASRDLESGADGDMNRLQLSAKLTF</sequence>
<feature type="chain" id="PRO_5021726958" evidence="1">
    <location>
        <begin position="25"/>
        <end position="387"/>
    </location>
</feature>
<dbReference type="OrthoDB" id="190887at2"/>
<dbReference type="InterPro" id="IPR045748">
    <property type="entry name" value="DcaP"/>
</dbReference>
<dbReference type="EMBL" id="VHSG01000003">
    <property type="protein sequence ID" value="TQV85660.1"/>
    <property type="molecule type" value="Genomic_DNA"/>
</dbReference>
<feature type="signal peptide" evidence="1">
    <location>
        <begin position="1"/>
        <end position="24"/>
    </location>
</feature>
<keyword evidence="3" id="KW-1185">Reference proteome</keyword>
<gene>
    <name evidence="2" type="ORF">FKG94_02110</name>
</gene>
<dbReference type="Pfam" id="PF19577">
    <property type="entry name" value="DcaP"/>
    <property type="match status" value="1"/>
</dbReference>
<comment type="caution">
    <text evidence="2">The sequence shown here is derived from an EMBL/GenBank/DDBJ whole genome shotgun (WGS) entry which is preliminary data.</text>
</comment>
<organism evidence="2 3">
    <name type="scientific">Exilibacterium tricleocarpae</name>
    <dbReference type="NCBI Taxonomy" id="2591008"/>
    <lineage>
        <taxon>Bacteria</taxon>
        <taxon>Pseudomonadati</taxon>
        <taxon>Pseudomonadota</taxon>
        <taxon>Gammaproteobacteria</taxon>
        <taxon>Cellvibrionales</taxon>
        <taxon>Cellvibrionaceae</taxon>
        <taxon>Exilibacterium</taxon>
    </lineage>
</organism>
<protein>
    <submittedName>
        <fullName evidence="2">Porin</fullName>
    </submittedName>
</protein>
<evidence type="ECO:0000313" key="3">
    <source>
        <dbReference type="Proteomes" id="UP000319732"/>
    </source>
</evidence>
<dbReference type="SUPFAM" id="SSF56935">
    <property type="entry name" value="Porins"/>
    <property type="match status" value="1"/>
</dbReference>
<accession>A0A545U855</accession>
<proteinExistence type="predicted"/>
<reference evidence="2 3" key="1">
    <citation type="submission" date="2019-06" db="EMBL/GenBank/DDBJ databases">
        <title>Whole genome sequence for Cellvibrionaceae sp. R142.</title>
        <authorList>
            <person name="Wang G."/>
        </authorList>
    </citation>
    <scope>NUCLEOTIDE SEQUENCE [LARGE SCALE GENOMIC DNA]</scope>
    <source>
        <strain evidence="2 3">R142</strain>
    </source>
</reference>
<name>A0A545U855_9GAMM</name>
<keyword evidence="1" id="KW-0732">Signal</keyword>
<evidence type="ECO:0000313" key="2">
    <source>
        <dbReference type="EMBL" id="TQV85660.1"/>
    </source>
</evidence>
<dbReference type="RefSeq" id="WP_142902511.1">
    <property type="nucleotide sequence ID" value="NZ_ML660087.1"/>
</dbReference>
<dbReference type="AlphaFoldDB" id="A0A545U855"/>
<evidence type="ECO:0000256" key="1">
    <source>
        <dbReference type="SAM" id="SignalP"/>
    </source>
</evidence>